<organism evidence="2 3">
    <name type="scientific">Undibacterium arcticum</name>
    <dbReference type="NCBI Taxonomy" id="1762892"/>
    <lineage>
        <taxon>Bacteria</taxon>
        <taxon>Pseudomonadati</taxon>
        <taxon>Pseudomonadota</taxon>
        <taxon>Betaproteobacteria</taxon>
        <taxon>Burkholderiales</taxon>
        <taxon>Oxalobacteraceae</taxon>
        <taxon>Undibacterium</taxon>
    </lineage>
</organism>
<protein>
    <submittedName>
        <fullName evidence="2">Uncharacterized protein</fullName>
    </submittedName>
</protein>
<reference evidence="3" key="1">
    <citation type="journal article" date="2019" name="Int. J. Syst. Evol. Microbiol.">
        <title>The Global Catalogue of Microorganisms (GCM) 10K type strain sequencing project: providing services to taxonomists for standard genome sequencing and annotation.</title>
        <authorList>
            <consortium name="The Broad Institute Genomics Platform"/>
            <consortium name="The Broad Institute Genome Sequencing Center for Infectious Disease"/>
            <person name="Wu L."/>
            <person name="Ma J."/>
        </authorList>
    </citation>
    <scope>NUCLEOTIDE SEQUENCE [LARGE SCALE GENOMIC DNA]</scope>
    <source>
        <strain evidence="3">KCTC 42986</strain>
    </source>
</reference>
<sequence>MIAKRDKAAARFYFDKPTRDNGAPEKTWINAVPTKQRSMRSMLQGHPDRGSTNKVPQQQQQQQRGTGASCDQARHETDARFSIPSINKNVLAGVELMYMIRDGRMIAAEGNPMSLAEQSYTLAG</sequence>
<proteinExistence type="predicted"/>
<name>A0ABV7F402_9BURK</name>
<evidence type="ECO:0000313" key="3">
    <source>
        <dbReference type="Proteomes" id="UP001595530"/>
    </source>
</evidence>
<evidence type="ECO:0000256" key="1">
    <source>
        <dbReference type="SAM" id="MobiDB-lite"/>
    </source>
</evidence>
<accession>A0ABV7F402</accession>
<comment type="caution">
    <text evidence="2">The sequence shown here is derived from an EMBL/GenBank/DDBJ whole genome shotgun (WGS) entry which is preliminary data.</text>
</comment>
<dbReference type="EMBL" id="JBHRTP010000032">
    <property type="protein sequence ID" value="MFC3108522.1"/>
    <property type="molecule type" value="Genomic_DNA"/>
</dbReference>
<evidence type="ECO:0000313" key="2">
    <source>
        <dbReference type="EMBL" id="MFC3108522.1"/>
    </source>
</evidence>
<keyword evidence="3" id="KW-1185">Reference proteome</keyword>
<dbReference type="RefSeq" id="WP_390322175.1">
    <property type="nucleotide sequence ID" value="NZ_JBHRTP010000032.1"/>
</dbReference>
<gene>
    <name evidence="2" type="ORF">ACFOFO_11185</name>
</gene>
<dbReference type="Proteomes" id="UP001595530">
    <property type="component" value="Unassembled WGS sequence"/>
</dbReference>
<feature type="region of interest" description="Disordered" evidence="1">
    <location>
        <begin position="15"/>
        <end position="77"/>
    </location>
</feature>